<dbReference type="OrthoDB" id="8688567at2"/>
<name>A0A3Q8U187_9PSED</name>
<reference evidence="1 2" key="1">
    <citation type="submission" date="2018-12" db="EMBL/GenBank/DDBJ databases">
        <authorList>
            <person name="Li S."/>
            <person name="Yang R."/>
            <person name="Chen G."/>
            <person name="Zou L."/>
            <person name="Zhang C."/>
            <person name="Chen Y."/>
            <person name="Liu Z."/>
            <person name="Li Y."/>
            <person name="Yan Y."/>
            <person name="Huang M."/>
            <person name="Chen T."/>
        </authorList>
    </citation>
    <scope>NUCLEOTIDE SEQUENCE [LARGE SCALE GENOMIC DNA]</scope>
    <source>
        <strain evidence="1 2">1257</strain>
    </source>
</reference>
<dbReference type="AlphaFoldDB" id="A0A3Q8U187"/>
<evidence type="ECO:0000313" key="1">
    <source>
        <dbReference type="EMBL" id="AZL68785.1"/>
    </source>
</evidence>
<proteinExistence type="predicted"/>
<protein>
    <submittedName>
        <fullName evidence="1">Phage tail protein</fullName>
    </submittedName>
</protein>
<dbReference type="Pfam" id="PF10618">
    <property type="entry name" value="Tail_tube"/>
    <property type="match status" value="1"/>
</dbReference>
<sequence>MGQKVAGTCYIKVDGAQLVITGGVEAPLSKTKRETIVAGYFKEEDRTPFLKVDAVKVPGFPFEKITNGTNMTVTAEFKDGSNYVLSGAYTVDDVNVTADDGKVSLNFEGSSGDWQ</sequence>
<dbReference type="KEGG" id="pory:EJA05_14045"/>
<dbReference type="InterPro" id="IPR019596">
    <property type="entry name" value="Phage_Mu_GpM_tail_tub"/>
</dbReference>
<dbReference type="EMBL" id="CP034338">
    <property type="protein sequence ID" value="AZL68785.1"/>
    <property type="molecule type" value="Genomic_DNA"/>
</dbReference>
<gene>
    <name evidence="1" type="ORF">EJA05_14045</name>
</gene>
<organism evidence="1 2">
    <name type="scientific">Pseudomonas entomophila</name>
    <dbReference type="NCBI Taxonomy" id="312306"/>
    <lineage>
        <taxon>Bacteria</taxon>
        <taxon>Pseudomonadati</taxon>
        <taxon>Pseudomonadota</taxon>
        <taxon>Gammaproteobacteria</taxon>
        <taxon>Pseudomonadales</taxon>
        <taxon>Pseudomonadaceae</taxon>
        <taxon>Pseudomonas</taxon>
    </lineage>
</organism>
<dbReference type="Proteomes" id="UP000268230">
    <property type="component" value="Chromosome"/>
</dbReference>
<accession>A0A3Q8U187</accession>
<evidence type="ECO:0000313" key="2">
    <source>
        <dbReference type="Proteomes" id="UP000268230"/>
    </source>
</evidence>